<dbReference type="PANTHER" id="PTHR33164:SF64">
    <property type="entry name" value="TRANSCRIPTIONAL REGULATOR SLYA"/>
    <property type="match status" value="1"/>
</dbReference>
<comment type="caution">
    <text evidence="5">The sequence shown here is derived from an EMBL/GenBank/DDBJ whole genome shotgun (WGS) entry which is preliminary data.</text>
</comment>
<keyword evidence="1" id="KW-0805">Transcription regulation</keyword>
<accession>A0ABW3NZ00</accession>
<evidence type="ECO:0000256" key="2">
    <source>
        <dbReference type="ARBA" id="ARBA00023125"/>
    </source>
</evidence>
<dbReference type="InterPro" id="IPR000835">
    <property type="entry name" value="HTH_MarR-typ"/>
</dbReference>
<protein>
    <submittedName>
        <fullName evidence="5">MarR family winged helix-turn-helix transcriptional regulator</fullName>
    </submittedName>
</protein>
<evidence type="ECO:0000256" key="3">
    <source>
        <dbReference type="ARBA" id="ARBA00023163"/>
    </source>
</evidence>
<dbReference type="RefSeq" id="WP_380909387.1">
    <property type="nucleotide sequence ID" value="NZ_JBHTLS010000081.1"/>
</dbReference>
<keyword evidence="6" id="KW-1185">Reference proteome</keyword>
<dbReference type="EMBL" id="JBHTLS010000081">
    <property type="protein sequence ID" value="MFD1104209.1"/>
    <property type="molecule type" value="Genomic_DNA"/>
</dbReference>
<keyword evidence="3" id="KW-0804">Transcription</keyword>
<dbReference type="InterPro" id="IPR039422">
    <property type="entry name" value="MarR/SlyA-like"/>
</dbReference>
<evidence type="ECO:0000313" key="6">
    <source>
        <dbReference type="Proteomes" id="UP001597203"/>
    </source>
</evidence>
<evidence type="ECO:0000256" key="1">
    <source>
        <dbReference type="ARBA" id="ARBA00023015"/>
    </source>
</evidence>
<evidence type="ECO:0000259" key="4">
    <source>
        <dbReference type="PROSITE" id="PS50995"/>
    </source>
</evidence>
<dbReference type="PROSITE" id="PS50995">
    <property type="entry name" value="HTH_MARR_2"/>
    <property type="match status" value="1"/>
</dbReference>
<dbReference type="InterPro" id="IPR036388">
    <property type="entry name" value="WH-like_DNA-bd_sf"/>
</dbReference>
<dbReference type="SUPFAM" id="SSF46785">
    <property type="entry name" value="Winged helix' DNA-binding domain"/>
    <property type="match status" value="1"/>
</dbReference>
<reference evidence="6" key="1">
    <citation type="journal article" date="2019" name="Int. J. Syst. Evol. Microbiol.">
        <title>The Global Catalogue of Microorganisms (GCM) 10K type strain sequencing project: providing services to taxonomists for standard genome sequencing and annotation.</title>
        <authorList>
            <consortium name="The Broad Institute Genomics Platform"/>
            <consortium name="The Broad Institute Genome Sequencing Center for Infectious Disease"/>
            <person name="Wu L."/>
            <person name="Ma J."/>
        </authorList>
    </citation>
    <scope>NUCLEOTIDE SEQUENCE [LARGE SCALE GENOMIC DNA]</scope>
    <source>
        <strain evidence="6">CCUG 54329</strain>
    </source>
</reference>
<organism evidence="5 6">
    <name type="scientific">Sphingobium olei</name>
    <dbReference type="NCBI Taxonomy" id="420955"/>
    <lineage>
        <taxon>Bacteria</taxon>
        <taxon>Pseudomonadati</taxon>
        <taxon>Pseudomonadota</taxon>
        <taxon>Alphaproteobacteria</taxon>
        <taxon>Sphingomonadales</taxon>
        <taxon>Sphingomonadaceae</taxon>
        <taxon>Sphingobium</taxon>
    </lineage>
</organism>
<dbReference type="InterPro" id="IPR036390">
    <property type="entry name" value="WH_DNA-bd_sf"/>
</dbReference>
<dbReference type="Pfam" id="PF12802">
    <property type="entry name" value="MarR_2"/>
    <property type="match status" value="1"/>
</dbReference>
<dbReference type="PANTHER" id="PTHR33164">
    <property type="entry name" value="TRANSCRIPTIONAL REGULATOR, MARR FAMILY"/>
    <property type="match status" value="1"/>
</dbReference>
<keyword evidence="2" id="KW-0238">DNA-binding</keyword>
<gene>
    <name evidence="5" type="ORF">ACFQ24_04815</name>
</gene>
<dbReference type="SMART" id="SM00347">
    <property type="entry name" value="HTH_MARR"/>
    <property type="match status" value="1"/>
</dbReference>
<dbReference type="Gene3D" id="1.10.10.10">
    <property type="entry name" value="Winged helix-like DNA-binding domain superfamily/Winged helix DNA-binding domain"/>
    <property type="match status" value="1"/>
</dbReference>
<proteinExistence type="predicted"/>
<evidence type="ECO:0000313" key="5">
    <source>
        <dbReference type="EMBL" id="MFD1104209.1"/>
    </source>
</evidence>
<dbReference type="PRINTS" id="PR00598">
    <property type="entry name" value="HTHMARR"/>
</dbReference>
<name>A0ABW3NZ00_9SPHN</name>
<sequence>MAAKRTLSEQQLTTGLILLGRHYSRQLDKVVDDLGLSGSSAIPLAILSRMGEGTRQGSLAQALGVEGPALVRQLDRLCALGLVERVEDAADRRARNLYLTIAGRRVAADVEARFARQRRTLLAGVPDEDIEAAQRIFRILENRMSEPSDLE</sequence>
<dbReference type="Proteomes" id="UP001597203">
    <property type="component" value="Unassembled WGS sequence"/>
</dbReference>
<feature type="domain" description="HTH marR-type" evidence="4">
    <location>
        <begin position="9"/>
        <end position="142"/>
    </location>
</feature>